<keyword evidence="10" id="KW-1185">Reference proteome</keyword>
<proteinExistence type="inferred from homology"/>
<keyword evidence="3 8" id="KW-0812">Transmembrane</keyword>
<evidence type="ECO:0000256" key="3">
    <source>
        <dbReference type="ARBA" id="ARBA00022692"/>
    </source>
</evidence>
<comment type="similarity">
    <text evidence="2">Belongs to the ERG2 family.</text>
</comment>
<evidence type="ECO:0000256" key="7">
    <source>
        <dbReference type="SAM" id="MobiDB-lite"/>
    </source>
</evidence>
<dbReference type="Pfam" id="PF04622">
    <property type="entry name" value="ERG2_Sigma1R"/>
    <property type="match status" value="1"/>
</dbReference>
<protein>
    <submittedName>
        <fullName evidence="9">Uncharacterized protein</fullName>
    </submittedName>
</protein>
<keyword evidence="4" id="KW-0256">Endoplasmic reticulum</keyword>
<evidence type="ECO:0000256" key="2">
    <source>
        <dbReference type="ARBA" id="ARBA00007141"/>
    </source>
</evidence>
<gene>
    <name evidence="9" type="ORF">M569_07477</name>
</gene>
<feature type="region of interest" description="Disordered" evidence="7">
    <location>
        <begin position="1"/>
        <end position="27"/>
    </location>
</feature>
<dbReference type="PANTHER" id="PTHR10868">
    <property type="entry name" value="SIGMA 1-TYPE OPIOID RECEPTOR-RELATED"/>
    <property type="match status" value="1"/>
</dbReference>
<comment type="subcellular location">
    <subcellularLocation>
        <location evidence="1">Endoplasmic reticulum membrane</location>
    </subcellularLocation>
</comment>
<sequence length="342" mass="37964">MKMSMPKSPESSARSTTTADFGGNPSEMRDSSYFPGCRKDANCSCEICIASINATLDLIPRSSLTKLSTSRRSAAVRRSPVPFASSEEEDASTPDSAAPQIEKSTGTGEFREKDLSRAALFRWFIFALIFALGLEYGVSPSLSRVLHIETLSSEIVQNLGERSVELEGLNPKIEFLSNELAATIPPNRISNCSSVDSPWKINQDATLLISQCVLYESLAEKVTIWGWPLQVSGLLTSHYSSRSFTLLSGNITLWSGYGVATMNGSWRMPKWTSYGVHLDPDTWILEHRKGFLVENSGLVSSSGELFKFILGREFRKMKDEFLMMMPSFWSHDDAEAKRLIPT</sequence>
<dbReference type="OrthoDB" id="347124at2759"/>
<dbReference type="PANTHER" id="PTHR10868:SF1">
    <property type="entry name" value="SIGMA NON-OPIOID INTRACELLULAR RECEPTOR 1"/>
    <property type="match status" value="1"/>
</dbReference>
<evidence type="ECO:0000256" key="6">
    <source>
        <dbReference type="ARBA" id="ARBA00023136"/>
    </source>
</evidence>
<feature type="region of interest" description="Disordered" evidence="7">
    <location>
        <begin position="78"/>
        <end position="109"/>
    </location>
</feature>
<evidence type="ECO:0000256" key="5">
    <source>
        <dbReference type="ARBA" id="ARBA00022989"/>
    </source>
</evidence>
<comment type="caution">
    <text evidence="9">The sequence shown here is derived from an EMBL/GenBank/DDBJ whole genome shotgun (WGS) entry which is preliminary data.</text>
</comment>
<keyword evidence="5 8" id="KW-1133">Transmembrane helix</keyword>
<dbReference type="InterPro" id="IPR006716">
    <property type="entry name" value="ERG2_sigma1_rcpt-like"/>
</dbReference>
<dbReference type="EMBL" id="AUSU01003187">
    <property type="protein sequence ID" value="EPS67300.1"/>
    <property type="molecule type" value="Genomic_DNA"/>
</dbReference>
<dbReference type="Proteomes" id="UP000015453">
    <property type="component" value="Unassembled WGS sequence"/>
</dbReference>
<reference evidence="9 10" key="1">
    <citation type="journal article" date="2013" name="BMC Genomics">
        <title>The miniature genome of a carnivorous plant Genlisea aurea contains a low number of genes and short non-coding sequences.</title>
        <authorList>
            <person name="Leushkin E.V."/>
            <person name="Sutormin R.A."/>
            <person name="Nabieva E.R."/>
            <person name="Penin A.A."/>
            <person name="Kondrashov A.S."/>
            <person name="Logacheva M.D."/>
        </authorList>
    </citation>
    <scope>NUCLEOTIDE SEQUENCE [LARGE SCALE GENOMIC DNA]</scope>
</reference>
<dbReference type="GO" id="GO:0005789">
    <property type="term" value="C:endoplasmic reticulum membrane"/>
    <property type="evidence" value="ECO:0007669"/>
    <property type="project" value="UniProtKB-SubCell"/>
</dbReference>
<evidence type="ECO:0000256" key="1">
    <source>
        <dbReference type="ARBA" id="ARBA00004586"/>
    </source>
</evidence>
<evidence type="ECO:0000256" key="4">
    <source>
        <dbReference type="ARBA" id="ARBA00022824"/>
    </source>
</evidence>
<accession>S8CKR2</accession>
<evidence type="ECO:0000313" key="10">
    <source>
        <dbReference type="Proteomes" id="UP000015453"/>
    </source>
</evidence>
<evidence type="ECO:0000313" key="9">
    <source>
        <dbReference type="EMBL" id="EPS67300.1"/>
    </source>
</evidence>
<name>S8CKR2_9LAMI</name>
<feature type="transmembrane region" description="Helical" evidence="8">
    <location>
        <begin position="120"/>
        <end position="138"/>
    </location>
</feature>
<organism evidence="9 10">
    <name type="scientific">Genlisea aurea</name>
    <dbReference type="NCBI Taxonomy" id="192259"/>
    <lineage>
        <taxon>Eukaryota</taxon>
        <taxon>Viridiplantae</taxon>
        <taxon>Streptophyta</taxon>
        <taxon>Embryophyta</taxon>
        <taxon>Tracheophyta</taxon>
        <taxon>Spermatophyta</taxon>
        <taxon>Magnoliopsida</taxon>
        <taxon>eudicotyledons</taxon>
        <taxon>Gunneridae</taxon>
        <taxon>Pentapetalae</taxon>
        <taxon>asterids</taxon>
        <taxon>lamiids</taxon>
        <taxon>Lamiales</taxon>
        <taxon>Lentibulariaceae</taxon>
        <taxon>Genlisea</taxon>
    </lineage>
</organism>
<keyword evidence="6 8" id="KW-0472">Membrane</keyword>
<feature type="compositionally biased region" description="Low complexity" evidence="7">
    <location>
        <begin position="1"/>
        <end position="12"/>
    </location>
</feature>
<dbReference type="AlphaFoldDB" id="S8CKR2"/>
<evidence type="ECO:0000256" key="8">
    <source>
        <dbReference type="SAM" id="Phobius"/>
    </source>
</evidence>